<organism evidence="1 2">
    <name type="scientific">Caerostris extrusa</name>
    <name type="common">Bark spider</name>
    <name type="synonym">Caerostris bankana</name>
    <dbReference type="NCBI Taxonomy" id="172846"/>
    <lineage>
        <taxon>Eukaryota</taxon>
        <taxon>Metazoa</taxon>
        <taxon>Ecdysozoa</taxon>
        <taxon>Arthropoda</taxon>
        <taxon>Chelicerata</taxon>
        <taxon>Arachnida</taxon>
        <taxon>Araneae</taxon>
        <taxon>Araneomorphae</taxon>
        <taxon>Entelegynae</taxon>
        <taxon>Araneoidea</taxon>
        <taxon>Araneidae</taxon>
        <taxon>Caerostris</taxon>
    </lineage>
</organism>
<name>A0AAV4RP76_CAEEX</name>
<proteinExistence type="predicted"/>
<dbReference type="Proteomes" id="UP001054945">
    <property type="component" value="Unassembled WGS sequence"/>
</dbReference>
<dbReference type="EMBL" id="BPLR01008172">
    <property type="protein sequence ID" value="GIY22596.1"/>
    <property type="molecule type" value="Genomic_DNA"/>
</dbReference>
<dbReference type="AlphaFoldDB" id="A0AAV4RP76"/>
<comment type="caution">
    <text evidence="1">The sequence shown here is derived from an EMBL/GenBank/DDBJ whole genome shotgun (WGS) entry which is preliminary data.</text>
</comment>
<sequence length="76" mass="8621">MIQNFVSKTCHPETTRNNLPTCTERIAATMKCSSTLEPEYIQRLGNSKFISGFTFARLCESAHIKLLRNATRAIEE</sequence>
<reference evidence="1 2" key="1">
    <citation type="submission" date="2021-06" db="EMBL/GenBank/DDBJ databases">
        <title>Caerostris extrusa draft genome.</title>
        <authorList>
            <person name="Kono N."/>
            <person name="Arakawa K."/>
        </authorList>
    </citation>
    <scope>NUCLEOTIDE SEQUENCE [LARGE SCALE GENOMIC DNA]</scope>
</reference>
<evidence type="ECO:0000313" key="1">
    <source>
        <dbReference type="EMBL" id="GIY22596.1"/>
    </source>
</evidence>
<gene>
    <name evidence="1" type="ORF">CEXT_10331</name>
</gene>
<accession>A0AAV4RP76</accession>
<protein>
    <submittedName>
        <fullName evidence="1">Uncharacterized protein</fullName>
    </submittedName>
</protein>
<keyword evidence="2" id="KW-1185">Reference proteome</keyword>
<evidence type="ECO:0000313" key="2">
    <source>
        <dbReference type="Proteomes" id="UP001054945"/>
    </source>
</evidence>